<feature type="domain" description="Subtelomeric hrmA-associated cluster protein AFUB-079030/YDR124W-like helical bundle" evidence="2">
    <location>
        <begin position="112"/>
        <end position="243"/>
    </location>
</feature>
<dbReference type="Pfam" id="PF11001">
    <property type="entry name" value="AFUB_07903_YDR124W_hel"/>
    <property type="match status" value="1"/>
</dbReference>
<protein>
    <recommendedName>
        <fullName evidence="2">Subtelomeric hrmA-associated cluster protein AFUB-079030/YDR124W-like helical bundle domain-containing protein</fullName>
    </recommendedName>
</protein>
<reference evidence="3" key="2">
    <citation type="journal article" date="2016" name="Fungal Biol.">
        <title>Ochratoxin A production by Penicillium thymicola.</title>
        <authorList>
            <person name="Nguyen H.D.T."/>
            <person name="McMullin D.R."/>
            <person name="Ponomareva E."/>
            <person name="Riley R."/>
            <person name="Pomraning K.R."/>
            <person name="Baker S.E."/>
            <person name="Seifert K.A."/>
        </authorList>
    </citation>
    <scope>NUCLEOTIDE SEQUENCE</scope>
    <source>
        <strain evidence="3">DAOM 180753</strain>
    </source>
</reference>
<gene>
    <name evidence="3" type="ORF">VN97_g11790</name>
</gene>
<reference evidence="3" key="1">
    <citation type="submission" date="2015-06" db="EMBL/GenBank/DDBJ databases">
        <authorList>
            <person name="Nguyen H."/>
        </authorList>
    </citation>
    <scope>NUCLEOTIDE SEQUENCE</scope>
    <source>
        <strain evidence="3">DAOM 180753</strain>
    </source>
</reference>
<accession>A0AAI9X2W5</accession>
<evidence type="ECO:0000259" key="2">
    <source>
        <dbReference type="Pfam" id="PF11001"/>
    </source>
</evidence>
<evidence type="ECO:0000256" key="1">
    <source>
        <dbReference type="SAM" id="MobiDB-lite"/>
    </source>
</evidence>
<dbReference type="AlphaFoldDB" id="A0AAI9X2W5"/>
<name>A0AAI9X2W5_PENTH</name>
<organism evidence="3 4">
    <name type="scientific">Penicillium thymicola</name>
    <dbReference type="NCBI Taxonomy" id="293382"/>
    <lineage>
        <taxon>Eukaryota</taxon>
        <taxon>Fungi</taxon>
        <taxon>Dikarya</taxon>
        <taxon>Ascomycota</taxon>
        <taxon>Pezizomycotina</taxon>
        <taxon>Eurotiomycetes</taxon>
        <taxon>Eurotiomycetidae</taxon>
        <taxon>Eurotiales</taxon>
        <taxon>Aspergillaceae</taxon>
        <taxon>Penicillium</taxon>
    </lineage>
</organism>
<dbReference type="InterPro" id="IPR047092">
    <property type="entry name" value="AFUB_07903/YDR124W-like_hel"/>
</dbReference>
<evidence type="ECO:0000313" key="4">
    <source>
        <dbReference type="Proteomes" id="UP001227192"/>
    </source>
</evidence>
<feature type="non-terminal residue" evidence="3">
    <location>
        <position position="244"/>
    </location>
</feature>
<evidence type="ECO:0000313" key="3">
    <source>
        <dbReference type="EMBL" id="KAJ9481677.1"/>
    </source>
</evidence>
<dbReference type="InterPro" id="IPR021264">
    <property type="entry name" value="AFUB_079030/YDR124W-like"/>
</dbReference>
<dbReference type="EMBL" id="LACB01000708">
    <property type="protein sequence ID" value="KAJ9481677.1"/>
    <property type="molecule type" value="Genomic_DNA"/>
</dbReference>
<sequence>MTNSRSSFRPPYAHFAMIYLDCDRKLGIVESSSVRGQNSTLFTPEVRQNFLEILGERIGYHAPIRQTIDISPYRVKRRKGNPPGSSVNDRLNEQDTDSKDLHSGSIEMVPLRIGDTEKVIAYYEDALKKHFQQLNCRMVAKAFIKFIEPRKQVRHPYNGGKPPGSDPGTTGDPENTKPEWWPPGVMHKEPDHLRKECRIELLLHIIRKLGSYGITAKKLKDVAGDTKRSLRHPSDVEIIYEILR</sequence>
<feature type="region of interest" description="Disordered" evidence="1">
    <location>
        <begin position="153"/>
        <end position="187"/>
    </location>
</feature>
<keyword evidence="4" id="KW-1185">Reference proteome</keyword>
<feature type="compositionally biased region" description="Basic and acidic residues" evidence="1">
    <location>
        <begin position="90"/>
        <end position="102"/>
    </location>
</feature>
<proteinExistence type="predicted"/>
<dbReference type="PANTHER" id="PTHR36102:SF5">
    <property type="entry name" value="YDR124W-LIKE HELICAL BUNDLE DOMAIN-CONTAINING PROTEIN"/>
    <property type="match status" value="1"/>
</dbReference>
<dbReference type="Proteomes" id="UP001227192">
    <property type="component" value="Unassembled WGS sequence"/>
</dbReference>
<comment type="caution">
    <text evidence="3">The sequence shown here is derived from an EMBL/GenBank/DDBJ whole genome shotgun (WGS) entry which is preliminary data.</text>
</comment>
<feature type="region of interest" description="Disordered" evidence="1">
    <location>
        <begin position="73"/>
        <end position="103"/>
    </location>
</feature>
<dbReference type="PANTHER" id="PTHR36102">
    <property type="entry name" value="CHROMOSOME 10, WHOLE GENOME SHOTGUN SEQUENCE"/>
    <property type="match status" value="1"/>
</dbReference>